<dbReference type="SUPFAM" id="SSF49503">
    <property type="entry name" value="Cupredoxins"/>
    <property type="match status" value="1"/>
</dbReference>
<keyword evidence="11 16" id="KW-0408">Iron</keyword>
<dbReference type="RefSeq" id="WP_100399465.1">
    <property type="nucleotide sequence ID" value="NZ_JBHSOZ010000003.1"/>
</dbReference>
<dbReference type="InterPro" id="IPR036257">
    <property type="entry name" value="Cyt_c_oxidase_su2_TM_sf"/>
</dbReference>
<evidence type="ECO:0000313" key="24">
    <source>
        <dbReference type="Proteomes" id="UP001596142"/>
    </source>
</evidence>
<evidence type="ECO:0000256" key="1">
    <source>
        <dbReference type="ARBA" id="ARBA00004141"/>
    </source>
</evidence>
<dbReference type="PANTHER" id="PTHR22888:SF10">
    <property type="entry name" value="CYTOCHROME C OXIDASE SUBUNIT 2"/>
    <property type="match status" value="1"/>
</dbReference>
<accession>A0ABW0YKP1</accession>
<comment type="subcellular location">
    <subcellularLocation>
        <location evidence="17">Cell membrane</location>
        <topology evidence="17">Multi-pass membrane protein</topology>
    </subcellularLocation>
    <subcellularLocation>
        <location evidence="1">Membrane</location>
        <topology evidence="1">Multi-pass membrane protein</topology>
    </subcellularLocation>
</comment>
<dbReference type="InterPro" id="IPR009056">
    <property type="entry name" value="Cyt_c-like_dom"/>
</dbReference>
<keyword evidence="6 17" id="KW-0812">Transmembrane</keyword>
<evidence type="ECO:0000256" key="10">
    <source>
        <dbReference type="ARBA" id="ARBA00022989"/>
    </source>
</evidence>
<keyword evidence="10 19" id="KW-1133">Transmembrane helix</keyword>
<keyword evidence="9 17" id="KW-0249">Electron transport</keyword>
<evidence type="ECO:0000256" key="7">
    <source>
        <dbReference type="ARBA" id="ARBA00022723"/>
    </source>
</evidence>
<dbReference type="PROSITE" id="PS51257">
    <property type="entry name" value="PROKAR_LIPOPROTEIN"/>
    <property type="match status" value="1"/>
</dbReference>
<sequence>MMWKYLSRFLPLTALLLFLAGCGEQRMTALDPMGPQSQWIFDNMILSLYVMALVIIVVFALFFIAVVKFRKKPGDNEIPEQVEGSHKLEITWTVIPILLLVVLAIPTLTGTFLLADTEPEEGDEDAVVIDVTGHQYWWQFDYEEGFTASNDVYIPVGEKVTFNLHASDVIHSFWVPALGGKVDNLPGVENALWLEADEPGVYMGKCAELCGPSHALMDFKLIALERDDYDAWVESMQEDPEEELEETVANQGREVFEDQGCIGCHAIGGSGSAAGPTLTNFGDRETIANYLEMNEENLEAWIREPQALKQGNNMPEYPDMPQEEMDALVDYLMELSVMDEEE</sequence>
<evidence type="ECO:0000256" key="19">
    <source>
        <dbReference type="SAM" id="Phobius"/>
    </source>
</evidence>
<dbReference type="Gene3D" id="1.10.287.90">
    <property type="match status" value="1"/>
</dbReference>
<evidence type="ECO:0000256" key="13">
    <source>
        <dbReference type="ARBA" id="ARBA00023136"/>
    </source>
</evidence>
<evidence type="ECO:0000256" key="14">
    <source>
        <dbReference type="ARBA" id="ARBA00024688"/>
    </source>
</evidence>
<keyword evidence="5 17" id="KW-0679">Respiratory chain</keyword>
<dbReference type="PROSITE" id="PS50999">
    <property type="entry name" value="COX2_TM"/>
    <property type="match status" value="1"/>
</dbReference>
<evidence type="ECO:0000256" key="16">
    <source>
        <dbReference type="PROSITE-ProRule" id="PRU00433"/>
    </source>
</evidence>
<comment type="caution">
    <text evidence="23">The sequence shown here is derived from an EMBL/GenBank/DDBJ whole genome shotgun (WGS) entry which is preliminary data.</text>
</comment>
<dbReference type="Pfam" id="PF00034">
    <property type="entry name" value="Cytochrom_C"/>
    <property type="match status" value="1"/>
</dbReference>
<name>A0ABW0YKP1_9BACI</name>
<dbReference type="PROSITE" id="PS00078">
    <property type="entry name" value="COX2"/>
    <property type="match status" value="1"/>
</dbReference>
<evidence type="ECO:0000256" key="4">
    <source>
        <dbReference type="ARBA" id="ARBA00022617"/>
    </source>
</evidence>
<evidence type="ECO:0000259" key="22">
    <source>
        <dbReference type="PROSITE" id="PS51007"/>
    </source>
</evidence>
<dbReference type="NCBIfam" id="TIGR02866">
    <property type="entry name" value="CoxB"/>
    <property type="match status" value="1"/>
</dbReference>
<dbReference type="Pfam" id="PF02790">
    <property type="entry name" value="COX2_TM"/>
    <property type="match status" value="1"/>
</dbReference>
<dbReference type="PANTHER" id="PTHR22888">
    <property type="entry name" value="CYTOCHROME C OXIDASE, SUBUNIT II"/>
    <property type="match status" value="1"/>
</dbReference>
<keyword evidence="3 17" id="KW-0813">Transport</keyword>
<keyword evidence="8" id="KW-1278">Translocase</keyword>
<dbReference type="InterPro" id="IPR002429">
    <property type="entry name" value="CcO_II-like_C"/>
</dbReference>
<evidence type="ECO:0000256" key="6">
    <source>
        <dbReference type="ARBA" id="ARBA00022692"/>
    </source>
</evidence>
<evidence type="ECO:0000256" key="3">
    <source>
        <dbReference type="ARBA" id="ARBA00022448"/>
    </source>
</evidence>
<evidence type="ECO:0000259" key="20">
    <source>
        <dbReference type="PROSITE" id="PS50857"/>
    </source>
</evidence>
<dbReference type="SUPFAM" id="SSF81464">
    <property type="entry name" value="Cytochrome c oxidase subunit II-like, transmembrane region"/>
    <property type="match status" value="1"/>
</dbReference>
<feature type="domain" description="Cytochrome oxidase subunit II copper A binding" evidence="20">
    <location>
        <begin position="124"/>
        <end position="235"/>
    </location>
</feature>
<evidence type="ECO:0000313" key="23">
    <source>
        <dbReference type="EMBL" id="MFC5712296.1"/>
    </source>
</evidence>
<feature type="transmembrane region" description="Helical" evidence="19">
    <location>
        <begin position="47"/>
        <end position="69"/>
    </location>
</feature>
<keyword evidence="7 16" id="KW-0479">Metal-binding</keyword>
<dbReference type="InterPro" id="IPR045187">
    <property type="entry name" value="CcO_II"/>
</dbReference>
<dbReference type="InterPro" id="IPR036909">
    <property type="entry name" value="Cyt_c-like_dom_sf"/>
</dbReference>
<feature type="transmembrane region" description="Helical" evidence="19">
    <location>
        <begin position="90"/>
        <end position="115"/>
    </location>
</feature>
<evidence type="ECO:0000259" key="21">
    <source>
        <dbReference type="PROSITE" id="PS50999"/>
    </source>
</evidence>
<protein>
    <recommendedName>
        <fullName evidence="18">Cytochrome c oxidase subunit 2</fullName>
        <ecNumber evidence="18">7.1.1.9</ecNumber>
    </recommendedName>
</protein>
<dbReference type="Pfam" id="PF00116">
    <property type="entry name" value="COX2"/>
    <property type="match status" value="1"/>
</dbReference>
<evidence type="ECO:0000256" key="5">
    <source>
        <dbReference type="ARBA" id="ARBA00022660"/>
    </source>
</evidence>
<keyword evidence="4 16" id="KW-0349">Heme</keyword>
<dbReference type="EMBL" id="JBHSOZ010000003">
    <property type="protein sequence ID" value="MFC5712296.1"/>
    <property type="molecule type" value="Genomic_DNA"/>
</dbReference>
<dbReference type="PROSITE" id="PS50857">
    <property type="entry name" value="COX2_CUA"/>
    <property type="match status" value="1"/>
</dbReference>
<gene>
    <name evidence="23" type="primary">coxB</name>
    <name evidence="23" type="ORF">ACFPU1_05840</name>
</gene>
<evidence type="ECO:0000256" key="8">
    <source>
        <dbReference type="ARBA" id="ARBA00022967"/>
    </source>
</evidence>
<organism evidence="23 24">
    <name type="scientific">Thalassorhabdus alkalitolerans</name>
    <dbReference type="NCBI Taxonomy" id="2282697"/>
    <lineage>
        <taxon>Bacteria</taxon>
        <taxon>Bacillati</taxon>
        <taxon>Bacillota</taxon>
        <taxon>Bacilli</taxon>
        <taxon>Bacillales</taxon>
        <taxon>Bacillaceae</taxon>
        <taxon>Thalassorhabdus</taxon>
    </lineage>
</organism>
<evidence type="ECO:0000256" key="12">
    <source>
        <dbReference type="ARBA" id="ARBA00023008"/>
    </source>
</evidence>
<dbReference type="InterPro" id="IPR001505">
    <property type="entry name" value="Copper_CuA"/>
</dbReference>
<reference evidence="24" key="1">
    <citation type="journal article" date="2019" name="Int. J. Syst. Evol. Microbiol.">
        <title>The Global Catalogue of Microorganisms (GCM) 10K type strain sequencing project: providing services to taxonomists for standard genome sequencing and annotation.</title>
        <authorList>
            <consortium name="The Broad Institute Genomics Platform"/>
            <consortium name="The Broad Institute Genome Sequencing Center for Infectious Disease"/>
            <person name="Wu L."/>
            <person name="Ma J."/>
        </authorList>
    </citation>
    <scope>NUCLEOTIDE SEQUENCE [LARGE SCALE GENOMIC DNA]</scope>
    <source>
        <strain evidence="24">CECT 7184</strain>
    </source>
</reference>
<comment type="similarity">
    <text evidence="2 17">Belongs to the cytochrome c oxidase subunit 2 family.</text>
</comment>
<dbReference type="PRINTS" id="PR01166">
    <property type="entry name" value="CYCOXIDASEII"/>
</dbReference>
<keyword evidence="13 19" id="KW-0472">Membrane</keyword>
<dbReference type="PROSITE" id="PS51007">
    <property type="entry name" value="CYTC"/>
    <property type="match status" value="1"/>
</dbReference>
<feature type="domain" description="Cytochrome c" evidence="22">
    <location>
        <begin position="247"/>
        <end position="336"/>
    </location>
</feature>
<dbReference type="InterPro" id="IPR014222">
    <property type="entry name" value="Cyt_c_oxidase_su2"/>
</dbReference>
<evidence type="ECO:0000256" key="2">
    <source>
        <dbReference type="ARBA" id="ARBA00007866"/>
    </source>
</evidence>
<keyword evidence="12 18" id="KW-0186">Copper</keyword>
<evidence type="ECO:0000256" key="9">
    <source>
        <dbReference type="ARBA" id="ARBA00022982"/>
    </source>
</evidence>
<evidence type="ECO:0000256" key="15">
    <source>
        <dbReference type="ARBA" id="ARBA00047816"/>
    </source>
</evidence>
<evidence type="ECO:0000256" key="11">
    <source>
        <dbReference type="ARBA" id="ARBA00023004"/>
    </source>
</evidence>
<dbReference type="EC" id="7.1.1.9" evidence="18"/>
<evidence type="ECO:0000256" key="18">
    <source>
        <dbReference type="RuleBase" id="RU004024"/>
    </source>
</evidence>
<feature type="domain" description="Cytochrome oxidase subunit II transmembrane region profile" evidence="21">
    <location>
        <begin position="21"/>
        <end position="118"/>
    </location>
</feature>
<proteinExistence type="inferred from homology"/>
<dbReference type="InterPro" id="IPR008972">
    <property type="entry name" value="Cupredoxin"/>
</dbReference>
<comment type="cofactor">
    <cofactor evidence="18">
        <name>Cu cation</name>
        <dbReference type="ChEBI" id="CHEBI:23378"/>
    </cofactor>
    <text evidence="18">Binds a copper A center.</text>
</comment>
<dbReference type="CDD" id="cd04213">
    <property type="entry name" value="CuRO_CcO_Caa3_II"/>
    <property type="match status" value="1"/>
</dbReference>
<dbReference type="InterPro" id="IPR011759">
    <property type="entry name" value="Cyt_c_oxidase_su2_TM_dom"/>
</dbReference>
<comment type="catalytic activity">
    <reaction evidence="15 18">
        <text>4 Fe(II)-[cytochrome c] + O2 + 8 H(+)(in) = 4 Fe(III)-[cytochrome c] + 2 H2O + 4 H(+)(out)</text>
        <dbReference type="Rhea" id="RHEA:11436"/>
        <dbReference type="Rhea" id="RHEA-COMP:10350"/>
        <dbReference type="Rhea" id="RHEA-COMP:14399"/>
        <dbReference type="ChEBI" id="CHEBI:15377"/>
        <dbReference type="ChEBI" id="CHEBI:15378"/>
        <dbReference type="ChEBI" id="CHEBI:15379"/>
        <dbReference type="ChEBI" id="CHEBI:29033"/>
        <dbReference type="ChEBI" id="CHEBI:29034"/>
        <dbReference type="EC" id="7.1.1.9"/>
    </reaction>
</comment>
<keyword evidence="24" id="KW-1185">Reference proteome</keyword>
<dbReference type="Gene3D" id="2.60.40.420">
    <property type="entry name" value="Cupredoxins - blue copper proteins"/>
    <property type="match status" value="1"/>
</dbReference>
<dbReference type="SUPFAM" id="SSF46626">
    <property type="entry name" value="Cytochrome c"/>
    <property type="match status" value="1"/>
</dbReference>
<comment type="function">
    <text evidence="14 18">Subunits I and II form the functional core of the enzyme complex. Electrons originating in cytochrome c are transferred via heme a and Cu(A) to the binuclear center formed by heme a3 and Cu(B).</text>
</comment>
<dbReference type="InterPro" id="IPR034236">
    <property type="entry name" value="CuRO_CcO_Caa3_II"/>
</dbReference>
<dbReference type="Proteomes" id="UP001596142">
    <property type="component" value="Unassembled WGS sequence"/>
</dbReference>
<evidence type="ECO:0000256" key="17">
    <source>
        <dbReference type="RuleBase" id="RU000456"/>
    </source>
</evidence>